<evidence type="ECO:0000313" key="3">
    <source>
        <dbReference type="Proteomes" id="UP001054857"/>
    </source>
</evidence>
<feature type="non-terminal residue" evidence="2">
    <location>
        <position position="1"/>
    </location>
</feature>
<keyword evidence="3" id="KW-1185">Reference proteome</keyword>
<feature type="compositionally biased region" description="Pro residues" evidence="1">
    <location>
        <begin position="57"/>
        <end position="78"/>
    </location>
</feature>
<gene>
    <name evidence="2" type="ORF">Agub_g15542</name>
</gene>
<feature type="compositionally biased region" description="Low complexity" evidence="1">
    <location>
        <begin position="79"/>
        <end position="97"/>
    </location>
</feature>
<dbReference type="EMBL" id="BMAR01000075">
    <property type="protein sequence ID" value="GFR52898.1"/>
    <property type="molecule type" value="Genomic_DNA"/>
</dbReference>
<accession>A0AAD3E5E4</accession>
<sequence length="158" mass="16238">QVVRAVAEAVRGRPKSVAGLHVHRVRQAAERVARVGLLGPQQLGELSRALGQLLPQEPAPPGPGAPAPSPPPPDPHPQQHPASADNTASSSSDSSSSEGGGGPPSTPAALSLSLHPPAAPATAYLTTPLLLLPPPQLQQALYGSWCGRTRDAIRYHRG</sequence>
<dbReference type="Proteomes" id="UP001054857">
    <property type="component" value="Unassembled WGS sequence"/>
</dbReference>
<comment type="caution">
    <text evidence="2">The sequence shown here is derived from an EMBL/GenBank/DDBJ whole genome shotgun (WGS) entry which is preliminary data.</text>
</comment>
<evidence type="ECO:0000313" key="2">
    <source>
        <dbReference type="EMBL" id="GFR52898.1"/>
    </source>
</evidence>
<reference evidence="2 3" key="1">
    <citation type="journal article" date="2021" name="Sci. Rep.">
        <title>Genome sequencing of the multicellular alga Astrephomene provides insights into convergent evolution of germ-soma differentiation.</title>
        <authorList>
            <person name="Yamashita S."/>
            <person name="Yamamoto K."/>
            <person name="Matsuzaki R."/>
            <person name="Suzuki S."/>
            <person name="Yamaguchi H."/>
            <person name="Hirooka S."/>
            <person name="Minakuchi Y."/>
            <person name="Miyagishima S."/>
            <person name="Kawachi M."/>
            <person name="Toyoda A."/>
            <person name="Nozaki H."/>
        </authorList>
    </citation>
    <scope>NUCLEOTIDE SEQUENCE [LARGE SCALE GENOMIC DNA]</scope>
    <source>
        <strain evidence="2 3">NIES-4017</strain>
    </source>
</reference>
<dbReference type="AlphaFoldDB" id="A0AAD3E5E4"/>
<name>A0AAD3E5E4_9CHLO</name>
<evidence type="ECO:0000256" key="1">
    <source>
        <dbReference type="SAM" id="MobiDB-lite"/>
    </source>
</evidence>
<feature type="region of interest" description="Disordered" evidence="1">
    <location>
        <begin position="48"/>
        <end position="114"/>
    </location>
</feature>
<protein>
    <submittedName>
        <fullName evidence="2">Uncharacterized protein</fullName>
    </submittedName>
</protein>
<organism evidence="2 3">
    <name type="scientific">Astrephomene gubernaculifera</name>
    <dbReference type="NCBI Taxonomy" id="47775"/>
    <lineage>
        <taxon>Eukaryota</taxon>
        <taxon>Viridiplantae</taxon>
        <taxon>Chlorophyta</taxon>
        <taxon>core chlorophytes</taxon>
        <taxon>Chlorophyceae</taxon>
        <taxon>CS clade</taxon>
        <taxon>Chlamydomonadales</taxon>
        <taxon>Astrephomenaceae</taxon>
        <taxon>Astrephomene</taxon>
    </lineage>
</organism>
<feature type="non-terminal residue" evidence="2">
    <location>
        <position position="158"/>
    </location>
</feature>
<proteinExistence type="predicted"/>